<comment type="subcellular location">
    <subcellularLocation>
        <location evidence="1">Cell membrane</location>
        <topology evidence="1">Multi-pass membrane protein</topology>
    </subcellularLocation>
</comment>
<evidence type="ECO:0000313" key="9">
    <source>
        <dbReference type="Proteomes" id="UP000886819"/>
    </source>
</evidence>
<organism evidence="8 9">
    <name type="scientific">Candidatus Avichristensenella intestinipullorum</name>
    <dbReference type="NCBI Taxonomy" id="2840693"/>
    <lineage>
        <taxon>Bacteria</taxon>
        <taxon>Bacillati</taxon>
        <taxon>Bacillota</taxon>
        <taxon>Clostridia</taxon>
        <taxon>Candidatus Avichristensenella</taxon>
    </lineage>
</organism>
<evidence type="ECO:0000256" key="2">
    <source>
        <dbReference type="ARBA" id="ARBA00005262"/>
    </source>
</evidence>
<protein>
    <submittedName>
        <fullName evidence="8">Chromate transporter</fullName>
    </submittedName>
</protein>
<proteinExistence type="inferred from homology"/>
<dbReference type="InterPro" id="IPR003370">
    <property type="entry name" value="Chromate_transpt"/>
</dbReference>
<keyword evidence="4 7" id="KW-0812">Transmembrane</keyword>
<dbReference type="GO" id="GO:0015109">
    <property type="term" value="F:chromate transmembrane transporter activity"/>
    <property type="evidence" value="ECO:0007669"/>
    <property type="project" value="InterPro"/>
</dbReference>
<dbReference type="Pfam" id="PF02417">
    <property type="entry name" value="Chromate_transp"/>
    <property type="match status" value="1"/>
</dbReference>
<keyword evidence="3" id="KW-1003">Cell membrane</keyword>
<evidence type="ECO:0000256" key="7">
    <source>
        <dbReference type="SAM" id="Phobius"/>
    </source>
</evidence>
<comment type="caution">
    <text evidence="8">The sequence shown here is derived from an EMBL/GenBank/DDBJ whole genome shotgun (WGS) entry which is preliminary data.</text>
</comment>
<comment type="similarity">
    <text evidence="2">Belongs to the chromate ion transporter (CHR) (TC 2.A.51) family.</text>
</comment>
<evidence type="ECO:0000256" key="3">
    <source>
        <dbReference type="ARBA" id="ARBA00022475"/>
    </source>
</evidence>
<keyword evidence="5 7" id="KW-1133">Transmembrane helix</keyword>
<dbReference type="InterPro" id="IPR052518">
    <property type="entry name" value="CHR_Transporter"/>
</dbReference>
<dbReference type="Proteomes" id="UP000886819">
    <property type="component" value="Unassembled WGS sequence"/>
</dbReference>
<name>A0A9D0YVE7_9FIRM</name>
<dbReference type="PANTHER" id="PTHR43663">
    <property type="entry name" value="CHROMATE TRANSPORT PROTEIN-RELATED"/>
    <property type="match status" value="1"/>
</dbReference>
<evidence type="ECO:0000256" key="5">
    <source>
        <dbReference type="ARBA" id="ARBA00022989"/>
    </source>
</evidence>
<evidence type="ECO:0000313" key="8">
    <source>
        <dbReference type="EMBL" id="HIQ62693.1"/>
    </source>
</evidence>
<accession>A0A9D0YVE7</accession>
<keyword evidence="6 7" id="KW-0472">Membrane</keyword>
<dbReference type="EMBL" id="DVFI01000054">
    <property type="protein sequence ID" value="HIQ62693.1"/>
    <property type="molecule type" value="Genomic_DNA"/>
</dbReference>
<dbReference type="PANTHER" id="PTHR43663:SF1">
    <property type="entry name" value="CHROMATE TRANSPORTER"/>
    <property type="match status" value="1"/>
</dbReference>
<dbReference type="GO" id="GO:0005886">
    <property type="term" value="C:plasma membrane"/>
    <property type="evidence" value="ECO:0007669"/>
    <property type="project" value="UniProtKB-SubCell"/>
</dbReference>
<evidence type="ECO:0000256" key="1">
    <source>
        <dbReference type="ARBA" id="ARBA00004651"/>
    </source>
</evidence>
<sequence>MTLLTLAWEFFKTGLLATGGGLATLPFLQQMSVSHPEWFSLEMLADMVAVSESTPGPLGVNMATYVGYTVGGVAGALVATFALVLPSILVILIIAAFLKHYMNSPLVQRVFAALRPAVTGLIAAAGYAVIKLAVWQNGALEWRSLALFVLVLAATQWKKLSRLHPIVYIGIGAVAGMALGM</sequence>
<feature type="transmembrane region" description="Helical" evidence="7">
    <location>
        <begin position="110"/>
        <end position="134"/>
    </location>
</feature>
<reference evidence="8" key="1">
    <citation type="submission" date="2020-10" db="EMBL/GenBank/DDBJ databases">
        <authorList>
            <person name="Gilroy R."/>
        </authorList>
    </citation>
    <scope>NUCLEOTIDE SEQUENCE</scope>
    <source>
        <strain evidence="8">ChiHile30-977</strain>
    </source>
</reference>
<evidence type="ECO:0000256" key="4">
    <source>
        <dbReference type="ARBA" id="ARBA00022692"/>
    </source>
</evidence>
<feature type="transmembrane region" description="Helical" evidence="7">
    <location>
        <begin position="65"/>
        <end position="98"/>
    </location>
</feature>
<evidence type="ECO:0000256" key="6">
    <source>
        <dbReference type="ARBA" id="ARBA00023136"/>
    </source>
</evidence>
<dbReference type="AlphaFoldDB" id="A0A9D0YVE7"/>
<reference evidence="8" key="2">
    <citation type="journal article" date="2021" name="PeerJ">
        <title>Extensive microbial diversity within the chicken gut microbiome revealed by metagenomics and culture.</title>
        <authorList>
            <person name="Gilroy R."/>
            <person name="Ravi A."/>
            <person name="Getino M."/>
            <person name="Pursley I."/>
            <person name="Horton D.L."/>
            <person name="Alikhan N.F."/>
            <person name="Baker D."/>
            <person name="Gharbi K."/>
            <person name="Hall N."/>
            <person name="Watson M."/>
            <person name="Adriaenssens E.M."/>
            <person name="Foster-Nyarko E."/>
            <person name="Jarju S."/>
            <person name="Secka A."/>
            <person name="Antonio M."/>
            <person name="Oren A."/>
            <person name="Chaudhuri R.R."/>
            <person name="La Ragione R."/>
            <person name="Hildebrand F."/>
            <person name="Pallen M.J."/>
        </authorList>
    </citation>
    <scope>NUCLEOTIDE SEQUENCE</scope>
    <source>
        <strain evidence="8">ChiHile30-977</strain>
    </source>
</reference>
<feature type="transmembrane region" description="Helical" evidence="7">
    <location>
        <begin position="163"/>
        <end position="180"/>
    </location>
</feature>
<gene>
    <name evidence="8" type="ORF">IAA66_03785</name>
</gene>